<dbReference type="AlphaFoldDB" id="A0A8S2P5A7"/>
<evidence type="ECO:0000313" key="2">
    <source>
        <dbReference type="EMBL" id="CAF4034823.1"/>
    </source>
</evidence>
<reference evidence="2" key="1">
    <citation type="submission" date="2021-02" db="EMBL/GenBank/DDBJ databases">
        <authorList>
            <person name="Nowell W R."/>
        </authorList>
    </citation>
    <scope>NUCLEOTIDE SEQUENCE</scope>
</reference>
<accession>A0A8S2P5A7</accession>
<dbReference type="EMBL" id="CAJNOK010015501">
    <property type="protein sequence ID" value="CAF1226728.1"/>
    <property type="molecule type" value="Genomic_DNA"/>
</dbReference>
<dbReference type="EMBL" id="CAJOBA010037046">
    <property type="protein sequence ID" value="CAF4034823.1"/>
    <property type="molecule type" value="Genomic_DNA"/>
</dbReference>
<proteinExistence type="predicted"/>
<evidence type="ECO:0000313" key="3">
    <source>
        <dbReference type="Proteomes" id="UP000682733"/>
    </source>
</evidence>
<sequence length="283" mass="33078">MVSERAQIQLLVQNGEGKLNKLINEIIARCTVMSEQSASNEFDKMNTIIDNIHQNFDPNERVQLAFKHIFTNYNIFEKDCLPDYQNYILNHLEWLQTVRNSNHDEKHILEDLHSRFTALAYKYPLMQEHTFIPDPINPYSTNTIDSLVHLNKQLLKQRFTEFLYVDLITEIELKEPQNKSTSRRLLNAIMKWNSISAETTTNEQSTESRYIQASECFLILARQEIENEWKKLPRDRSKIREEDHLYAQASEMTGSVLRLVVDGTRTNVNGNTSEGWARSPDSI</sequence>
<organism evidence="2 3">
    <name type="scientific">Didymodactylos carnosus</name>
    <dbReference type="NCBI Taxonomy" id="1234261"/>
    <lineage>
        <taxon>Eukaryota</taxon>
        <taxon>Metazoa</taxon>
        <taxon>Spiralia</taxon>
        <taxon>Gnathifera</taxon>
        <taxon>Rotifera</taxon>
        <taxon>Eurotatoria</taxon>
        <taxon>Bdelloidea</taxon>
        <taxon>Philodinida</taxon>
        <taxon>Philodinidae</taxon>
        <taxon>Didymodactylos</taxon>
    </lineage>
</organism>
<dbReference type="Proteomes" id="UP000682733">
    <property type="component" value="Unassembled WGS sequence"/>
</dbReference>
<name>A0A8S2P5A7_9BILA</name>
<comment type="caution">
    <text evidence="2">The sequence shown here is derived from an EMBL/GenBank/DDBJ whole genome shotgun (WGS) entry which is preliminary data.</text>
</comment>
<evidence type="ECO:0000313" key="1">
    <source>
        <dbReference type="EMBL" id="CAF1226728.1"/>
    </source>
</evidence>
<protein>
    <submittedName>
        <fullName evidence="2">Uncharacterized protein</fullName>
    </submittedName>
</protein>
<dbReference type="Proteomes" id="UP000677228">
    <property type="component" value="Unassembled WGS sequence"/>
</dbReference>
<gene>
    <name evidence="1" type="ORF">OVA965_LOCUS25184</name>
    <name evidence="2" type="ORF">TMI583_LOCUS25912</name>
</gene>